<dbReference type="EMBL" id="BARU01023413">
    <property type="protein sequence ID" value="GAH52846.1"/>
    <property type="molecule type" value="Genomic_DNA"/>
</dbReference>
<comment type="caution">
    <text evidence="1">The sequence shown here is derived from an EMBL/GenBank/DDBJ whole genome shotgun (WGS) entry which is preliminary data.</text>
</comment>
<accession>X1G4J6</accession>
<evidence type="ECO:0000313" key="1">
    <source>
        <dbReference type="EMBL" id="GAH52846.1"/>
    </source>
</evidence>
<name>X1G4J6_9ZZZZ</name>
<dbReference type="AlphaFoldDB" id="X1G4J6"/>
<organism evidence="1">
    <name type="scientific">marine sediment metagenome</name>
    <dbReference type="NCBI Taxonomy" id="412755"/>
    <lineage>
        <taxon>unclassified sequences</taxon>
        <taxon>metagenomes</taxon>
        <taxon>ecological metagenomes</taxon>
    </lineage>
</organism>
<feature type="non-terminal residue" evidence="1">
    <location>
        <position position="1"/>
    </location>
</feature>
<sequence>YKGGETLGITVMLDDYIEVECREDQLTKIKRVGELKEYGQEKKKLLPVEIANHEKLRCAIWHDHWSRFGIDKDSGHPAYSKEYREGRIVLLPGKEDIRQADSSATRQLVLF</sequence>
<reference evidence="1" key="1">
    <citation type="journal article" date="2014" name="Front. Microbiol.">
        <title>High frequency of phylogenetically diverse reductive dehalogenase-homologous genes in deep subseafloor sedimentary metagenomes.</title>
        <authorList>
            <person name="Kawai M."/>
            <person name="Futagami T."/>
            <person name="Toyoda A."/>
            <person name="Takaki Y."/>
            <person name="Nishi S."/>
            <person name="Hori S."/>
            <person name="Arai W."/>
            <person name="Tsubouchi T."/>
            <person name="Morono Y."/>
            <person name="Uchiyama I."/>
            <person name="Ito T."/>
            <person name="Fujiyama A."/>
            <person name="Inagaki F."/>
            <person name="Takami H."/>
        </authorList>
    </citation>
    <scope>NUCLEOTIDE SEQUENCE</scope>
    <source>
        <strain evidence="1">Expedition CK06-06</strain>
    </source>
</reference>
<gene>
    <name evidence="1" type="ORF">S03H2_38005</name>
</gene>
<proteinExistence type="predicted"/>
<protein>
    <submittedName>
        <fullName evidence="1">Uncharacterized protein</fullName>
    </submittedName>
</protein>